<dbReference type="GO" id="GO:0016491">
    <property type="term" value="F:oxidoreductase activity"/>
    <property type="evidence" value="ECO:0007669"/>
    <property type="project" value="UniProtKB-KW"/>
</dbReference>
<dbReference type="CDD" id="cd05233">
    <property type="entry name" value="SDR_c"/>
    <property type="match status" value="1"/>
</dbReference>
<dbReference type="Pfam" id="PF13561">
    <property type="entry name" value="adh_short_C2"/>
    <property type="match status" value="1"/>
</dbReference>
<keyword evidence="2" id="KW-0560">Oxidoreductase</keyword>
<dbReference type="PANTHER" id="PTHR43639">
    <property type="entry name" value="OXIDOREDUCTASE, SHORT-CHAIN DEHYDROGENASE/REDUCTASE FAMILY (AFU_ORTHOLOGUE AFUA_5G02870)"/>
    <property type="match status" value="1"/>
</dbReference>
<dbReference type="RefSeq" id="WP_064677312.1">
    <property type="nucleotide sequence ID" value="NZ_CP014870.1"/>
</dbReference>
<keyword evidence="5" id="KW-1185">Reference proteome</keyword>
<dbReference type="InterPro" id="IPR002347">
    <property type="entry name" value="SDR_fam"/>
</dbReference>
<feature type="domain" description="Ketoreductase" evidence="3">
    <location>
        <begin position="12"/>
        <end position="196"/>
    </location>
</feature>
<name>A0A191YSP2_9PSED</name>
<dbReference type="InterPro" id="IPR036291">
    <property type="entry name" value="NAD(P)-bd_dom_sf"/>
</dbReference>
<evidence type="ECO:0000313" key="4">
    <source>
        <dbReference type="EMBL" id="ANJ55784.1"/>
    </source>
</evidence>
<evidence type="ECO:0000259" key="3">
    <source>
        <dbReference type="SMART" id="SM00822"/>
    </source>
</evidence>
<dbReference type="OrthoDB" id="9809287at2"/>
<sequence length="257" mass="26889">MSILQRFQMHGSVAIVTGSGRGIGRAIALAYAEAGADVVCSARSLDEVEAVAEEVRGLGRRALAFACDVNDAEQRQALVRHSVEQMGRITHLVNNVGGGGPNDPLAMTPEQFAEVLNFNVATSYAFCQLCVPLMREAGGGNIINISSVAARYAQRHFSAYGTAKAALSHLTRLLAQDFAPQIRVNAVAPGPTLTEALNGVMPAAMREVMEANTPLKCLGTPQDIAAAALYLASPASAWVTGKIIDVDGGADSSVWPG</sequence>
<dbReference type="NCBIfam" id="NF005559">
    <property type="entry name" value="PRK07231.1"/>
    <property type="match status" value="1"/>
</dbReference>
<dbReference type="KEGG" id="psil:PMA3_11740"/>
<accession>A0A191YSP2</accession>
<dbReference type="PRINTS" id="PR00081">
    <property type="entry name" value="GDHRDH"/>
</dbReference>
<dbReference type="Proteomes" id="UP000078354">
    <property type="component" value="Chromosome"/>
</dbReference>
<dbReference type="PROSITE" id="PS00061">
    <property type="entry name" value="ADH_SHORT"/>
    <property type="match status" value="1"/>
</dbReference>
<protein>
    <submittedName>
        <fullName evidence="4">Short-chain dehydrogenase</fullName>
    </submittedName>
</protein>
<proteinExistence type="inferred from homology"/>
<comment type="similarity">
    <text evidence="1">Belongs to the short-chain dehydrogenases/reductases (SDR) family.</text>
</comment>
<evidence type="ECO:0000256" key="2">
    <source>
        <dbReference type="ARBA" id="ARBA00023002"/>
    </source>
</evidence>
<dbReference type="EMBL" id="CP014870">
    <property type="protein sequence ID" value="ANJ55784.1"/>
    <property type="molecule type" value="Genomic_DNA"/>
</dbReference>
<dbReference type="SUPFAM" id="SSF51735">
    <property type="entry name" value="NAD(P)-binding Rossmann-fold domains"/>
    <property type="match status" value="1"/>
</dbReference>
<dbReference type="InterPro" id="IPR057326">
    <property type="entry name" value="KR_dom"/>
</dbReference>
<evidence type="ECO:0000256" key="1">
    <source>
        <dbReference type="ARBA" id="ARBA00006484"/>
    </source>
</evidence>
<gene>
    <name evidence="4" type="ORF">PMA3_11740</name>
</gene>
<dbReference type="PANTHER" id="PTHR43639:SF1">
    <property type="entry name" value="SHORT-CHAIN DEHYDROGENASE_REDUCTASE FAMILY PROTEIN"/>
    <property type="match status" value="1"/>
</dbReference>
<dbReference type="InterPro" id="IPR020904">
    <property type="entry name" value="Sc_DH/Rdtase_CS"/>
</dbReference>
<dbReference type="SMART" id="SM00822">
    <property type="entry name" value="PKS_KR"/>
    <property type="match status" value="1"/>
</dbReference>
<evidence type="ECO:0000313" key="5">
    <source>
        <dbReference type="Proteomes" id="UP000078354"/>
    </source>
</evidence>
<dbReference type="FunFam" id="3.40.50.720:FF:000084">
    <property type="entry name" value="Short-chain dehydrogenase reductase"/>
    <property type="match status" value="1"/>
</dbReference>
<dbReference type="AlphaFoldDB" id="A0A191YSP2"/>
<dbReference type="Gene3D" id="3.40.50.720">
    <property type="entry name" value="NAD(P)-binding Rossmann-like Domain"/>
    <property type="match status" value="1"/>
</dbReference>
<dbReference type="STRING" id="1853130.PMA3_11740"/>
<dbReference type="PRINTS" id="PR00080">
    <property type="entry name" value="SDRFAMILY"/>
</dbReference>
<reference evidence="4 5" key="1">
    <citation type="journal article" date="2018" name="Syst. Appl. Microbiol.">
        <title>Pseudomonas silesiensis sp. nov. strain A3T isolated from a biological pesticide sewage treatment plant and analysis of the complete genome sequence.</title>
        <authorList>
            <person name="Kaminski M.A."/>
            <person name="Furmanczyk E.M."/>
            <person name="Sobczak A."/>
            <person name="Dziembowski A."/>
            <person name="Lipinski L."/>
        </authorList>
    </citation>
    <scope>NUCLEOTIDE SEQUENCE [LARGE SCALE GENOMIC DNA]</scope>
    <source>
        <strain evidence="4 5">A3</strain>
    </source>
</reference>
<organism evidence="4 5">
    <name type="scientific">Pseudomonas silesiensis</name>
    <dbReference type="NCBI Taxonomy" id="1853130"/>
    <lineage>
        <taxon>Bacteria</taxon>
        <taxon>Pseudomonadati</taxon>
        <taxon>Pseudomonadota</taxon>
        <taxon>Gammaproteobacteria</taxon>
        <taxon>Pseudomonadales</taxon>
        <taxon>Pseudomonadaceae</taxon>
        <taxon>Pseudomonas</taxon>
    </lineage>
</organism>